<dbReference type="PANTHER" id="PTHR42918:SF15">
    <property type="entry name" value="LYSINE--TRNA LIGASE, CHLOROPLASTIC_MITOCHONDRIAL"/>
    <property type="match status" value="1"/>
</dbReference>
<dbReference type="NCBIfam" id="NF002821">
    <property type="entry name" value="PRK02983.1"/>
    <property type="match status" value="1"/>
</dbReference>
<dbReference type="CDD" id="cd04322">
    <property type="entry name" value="LysRS_N"/>
    <property type="match status" value="1"/>
</dbReference>
<comment type="subcellular location">
    <subcellularLocation>
        <location evidence="1">Membrane</location>
        <topology evidence="1">Multi-pass membrane protein</topology>
    </subcellularLocation>
</comment>
<keyword evidence="3 8" id="KW-0812">Transmembrane</keyword>
<dbReference type="InterPro" id="IPR004364">
    <property type="entry name" value="Aa-tRNA-synt_II"/>
</dbReference>
<dbReference type="InterPro" id="IPR024320">
    <property type="entry name" value="LPG_synthase_C"/>
</dbReference>
<keyword evidence="4" id="KW-0547">Nucleotide-binding</keyword>
<dbReference type="Pfam" id="PF16995">
    <property type="entry name" value="tRNA-synt_2_TM"/>
    <property type="match status" value="1"/>
</dbReference>
<dbReference type="SUPFAM" id="SSF50249">
    <property type="entry name" value="Nucleic acid-binding proteins"/>
    <property type="match status" value="1"/>
</dbReference>
<name>A0AAE3YHP6_9MICC</name>
<evidence type="ECO:0000313" key="11">
    <source>
        <dbReference type="Proteomes" id="UP001247307"/>
    </source>
</evidence>
<dbReference type="RefSeq" id="WP_309850715.1">
    <property type="nucleotide sequence ID" value="NZ_BAAAIU010000005.1"/>
</dbReference>
<dbReference type="GO" id="GO:0006430">
    <property type="term" value="P:lysyl-tRNA aminoacylation"/>
    <property type="evidence" value="ECO:0007669"/>
    <property type="project" value="InterPro"/>
</dbReference>
<evidence type="ECO:0000256" key="2">
    <source>
        <dbReference type="ARBA" id="ARBA00022598"/>
    </source>
</evidence>
<evidence type="ECO:0000256" key="4">
    <source>
        <dbReference type="ARBA" id="ARBA00022741"/>
    </source>
</evidence>
<keyword evidence="6 8" id="KW-1133">Transmembrane helix</keyword>
<evidence type="ECO:0000256" key="3">
    <source>
        <dbReference type="ARBA" id="ARBA00022692"/>
    </source>
</evidence>
<organism evidence="10 11">
    <name type="scientific">Falsarthrobacter nasiphocae</name>
    <dbReference type="NCBI Taxonomy" id="189863"/>
    <lineage>
        <taxon>Bacteria</taxon>
        <taxon>Bacillati</taxon>
        <taxon>Actinomycetota</taxon>
        <taxon>Actinomycetes</taxon>
        <taxon>Micrococcales</taxon>
        <taxon>Micrococcaceae</taxon>
        <taxon>Falsarthrobacter</taxon>
    </lineage>
</organism>
<feature type="transmembrane region" description="Helical" evidence="8">
    <location>
        <begin position="162"/>
        <end position="185"/>
    </location>
</feature>
<dbReference type="InterPro" id="IPR045864">
    <property type="entry name" value="aa-tRNA-synth_II/BPL/LPL"/>
</dbReference>
<dbReference type="InterPro" id="IPR044136">
    <property type="entry name" value="Lys-tRNA-ligase_II_N"/>
</dbReference>
<evidence type="ECO:0000256" key="8">
    <source>
        <dbReference type="SAM" id="Phobius"/>
    </source>
</evidence>
<dbReference type="GO" id="GO:0000049">
    <property type="term" value="F:tRNA binding"/>
    <property type="evidence" value="ECO:0007669"/>
    <property type="project" value="TreeGrafter"/>
</dbReference>
<feature type="domain" description="Aminoacyl-transfer RNA synthetases class-II family profile" evidence="9">
    <location>
        <begin position="780"/>
        <end position="1102"/>
    </location>
</feature>
<gene>
    <name evidence="10" type="ORF">J2S35_001078</name>
</gene>
<feature type="transmembrane region" description="Helical" evidence="8">
    <location>
        <begin position="125"/>
        <end position="150"/>
    </location>
</feature>
<sequence length="1104" mass="119960">MTKQLDRAQGCTPPARSHEAVARVVIAVYAVAAFISVFVLLSRGGRRPGGSSFLEDLFGSLNVPLASTPLSVIVLWIIWGALARRKRIALIAVIVLQISGGLLSLAALVSLLQHGRGQEGAPGPLALFTVVQSISGVVLGIVMPFVLYRCRAAFPAKIRSRLWMRAVAITLTGFVVALGLSAFLLTLTQVPGLNDSELFAAALKRALGLEVARLPREAVRTVYAISQLTSMLLAGSICAGLYVLLRPSSRSEAEDPSAEERLREQMLHMDRPDSLSYFATRRDKRIFTSSDGKASLAYRIIGPVCLVAADPVGDRASWPALAREWMSTCRAYGWVPAVIGASEEAARAYLETGLSVFALGDEAILKPDSFTLNTEAMTSVRQAVGRARRAGLDVGIHRMGDLPADQRETLAATVEDWRTERERGFSMALGRFNDPADQDTVVVLAHTADGELHGLLSFVPWGTRGLSLDLMLRRPGAPNGTTELMVAELMAFGRAQGVSKVSLNFAVFRAIFADGERLGAGLATRVNTGLLGVLNRFTQVESLYRANAKFHPEWSPRYFLFDGIFSLPRAAVAAGVAEGFLPELPWARPARRAPLCQEALDRLRGQSLMLRRPRVDEVTHVPSSHTRLRLAQATRLMREGMPPFPLGAQETIALHDLTQADWTSGAPLSVYGRAASVRRHGGVIFVDLVDSGARLQVVAERGSSQDFTALRVGLGTGDLILVRGVPGASRNGTPSLILSSWSMAAKAFHPIPFQGMTDPEARLRRRSTELLTNPDQVARLRLRSRAVHALREVLIGEGFIEVETPMLNTVHGGASARPFRTFINAYSMDLTLRIAPELQLKRLLVGGLGPVFEIGRNFRNEGADATHNPEFTALEAYQPFGDYTTMRLLTEKLIKRAAFDAHGAVALPLRQEDGTTALTDVSEPWAVVSVVDAVSEAVGVPVGLDTEIEVLLDLCRRHEVDYRPDMGPGALIEELYGEIVEPATIRPTFYVDFPVETSPLAGPHRTKAGFAERWDLVANGMEIGTAYSELTDPVEQRRRLTEQSLKAAHGDPEAMAVDEDFLYSLETGMPPAGGLGIGVDRLIMLLTGTNIRDVLTFPFVRPLS</sequence>
<dbReference type="Gene3D" id="2.40.50.140">
    <property type="entry name" value="Nucleic acid-binding proteins"/>
    <property type="match status" value="1"/>
</dbReference>
<dbReference type="GO" id="GO:0005524">
    <property type="term" value="F:ATP binding"/>
    <property type="evidence" value="ECO:0007669"/>
    <property type="project" value="UniProtKB-KW"/>
</dbReference>
<keyword evidence="11" id="KW-1185">Reference proteome</keyword>
<dbReference type="Proteomes" id="UP001247307">
    <property type="component" value="Unassembled WGS sequence"/>
</dbReference>
<dbReference type="PANTHER" id="PTHR42918">
    <property type="entry name" value="LYSYL-TRNA SYNTHETASE"/>
    <property type="match status" value="1"/>
</dbReference>
<feature type="transmembrane region" description="Helical" evidence="8">
    <location>
        <begin position="61"/>
        <end position="82"/>
    </location>
</feature>
<dbReference type="EMBL" id="JAVDUI010000001">
    <property type="protein sequence ID" value="MDR6892138.1"/>
    <property type="molecule type" value="Genomic_DNA"/>
</dbReference>
<keyword evidence="8" id="KW-0472">Membrane</keyword>
<dbReference type="EC" id="6.1.1.6" evidence="10"/>
<keyword evidence="2 10" id="KW-0436">Ligase</keyword>
<dbReference type="Pfam" id="PF09924">
    <property type="entry name" value="LPG_synthase_C"/>
    <property type="match status" value="1"/>
</dbReference>
<keyword evidence="7" id="KW-0030">Aminoacyl-tRNA synthetase</keyword>
<dbReference type="InterPro" id="IPR012340">
    <property type="entry name" value="NA-bd_OB-fold"/>
</dbReference>
<dbReference type="InterPro" id="IPR006195">
    <property type="entry name" value="aa-tRNA-synth_II"/>
</dbReference>
<comment type="caution">
    <text evidence="10">The sequence shown here is derived from an EMBL/GenBank/DDBJ whole genome shotgun (WGS) entry which is preliminary data.</text>
</comment>
<dbReference type="SUPFAM" id="SSF55681">
    <property type="entry name" value="Class II aaRS and biotin synthetases"/>
    <property type="match status" value="1"/>
</dbReference>
<dbReference type="NCBIfam" id="NF001756">
    <property type="entry name" value="PRK00484.1"/>
    <property type="match status" value="1"/>
</dbReference>
<feature type="transmembrane region" description="Helical" evidence="8">
    <location>
        <begin position="89"/>
        <end position="113"/>
    </location>
</feature>
<evidence type="ECO:0000256" key="6">
    <source>
        <dbReference type="ARBA" id="ARBA00022989"/>
    </source>
</evidence>
<protein>
    <submittedName>
        <fullName evidence="10">Lysyl-tRNA synthetase class 2</fullName>
        <ecNumber evidence="10">6.1.1.6</ecNumber>
    </submittedName>
</protein>
<feature type="transmembrane region" description="Helical" evidence="8">
    <location>
        <begin position="20"/>
        <end position="41"/>
    </location>
</feature>
<dbReference type="PROSITE" id="PS50862">
    <property type="entry name" value="AA_TRNA_LIGASE_II"/>
    <property type="match status" value="1"/>
</dbReference>
<dbReference type="Pfam" id="PF00152">
    <property type="entry name" value="tRNA-synt_2"/>
    <property type="match status" value="1"/>
</dbReference>
<dbReference type="InterPro" id="IPR018149">
    <property type="entry name" value="Lys-tRNA-synth_II_C"/>
</dbReference>
<dbReference type="GO" id="GO:0016020">
    <property type="term" value="C:membrane"/>
    <property type="evidence" value="ECO:0007669"/>
    <property type="project" value="UniProtKB-SubCell"/>
</dbReference>
<evidence type="ECO:0000313" key="10">
    <source>
        <dbReference type="EMBL" id="MDR6892138.1"/>
    </source>
</evidence>
<dbReference type="GO" id="GO:0005829">
    <property type="term" value="C:cytosol"/>
    <property type="evidence" value="ECO:0007669"/>
    <property type="project" value="TreeGrafter"/>
</dbReference>
<evidence type="ECO:0000256" key="5">
    <source>
        <dbReference type="ARBA" id="ARBA00022840"/>
    </source>
</evidence>
<dbReference type="AlphaFoldDB" id="A0AAE3YHP6"/>
<dbReference type="Pfam" id="PF01336">
    <property type="entry name" value="tRNA_anti-codon"/>
    <property type="match status" value="1"/>
</dbReference>
<keyword evidence="5" id="KW-0067">ATP-binding</keyword>
<dbReference type="InterPro" id="IPR004365">
    <property type="entry name" value="NA-bd_OB_tRNA"/>
</dbReference>
<dbReference type="Gene3D" id="3.30.930.10">
    <property type="entry name" value="Bira Bifunctional Protein, Domain 2"/>
    <property type="match status" value="1"/>
</dbReference>
<accession>A0AAE3YHP6</accession>
<dbReference type="PRINTS" id="PR00982">
    <property type="entry name" value="TRNASYNTHLYS"/>
</dbReference>
<dbReference type="InterPro" id="IPR031553">
    <property type="entry name" value="tRNA-synt_2_TM"/>
</dbReference>
<proteinExistence type="predicted"/>
<evidence type="ECO:0000256" key="7">
    <source>
        <dbReference type="ARBA" id="ARBA00023146"/>
    </source>
</evidence>
<reference evidence="10" key="1">
    <citation type="submission" date="2023-07" db="EMBL/GenBank/DDBJ databases">
        <title>Sequencing the genomes of 1000 actinobacteria strains.</title>
        <authorList>
            <person name="Klenk H.-P."/>
        </authorList>
    </citation>
    <scope>NUCLEOTIDE SEQUENCE</scope>
    <source>
        <strain evidence="10">DSM 13988</strain>
    </source>
</reference>
<dbReference type="GO" id="GO:0004824">
    <property type="term" value="F:lysine-tRNA ligase activity"/>
    <property type="evidence" value="ECO:0007669"/>
    <property type="project" value="UniProtKB-EC"/>
</dbReference>
<evidence type="ECO:0000259" key="9">
    <source>
        <dbReference type="PROSITE" id="PS50862"/>
    </source>
</evidence>
<evidence type="ECO:0000256" key="1">
    <source>
        <dbReference type="ARBA" id="ARBA00004141"/>
    </source>
</evidence>